<dbReference type="EMBL" id="JAPUUL010000541">
    <property type="protein sequence ID" value="KAJ8130261.1"/>
    <property type="molecule type" value="Genomic_DNA"/>
</dbReference>
<sequence>MPPETHHQSSGIGQSSDHAIPQTQPERDSPSCTLHLLDGVENPVANLILIRDVSKPASSTTWQLGEGKDLWPTKIPRVDIYEFVYTPIISGETGAKTVDALKIDLSTRLQELSNELGEAVMNPHNWRAKRMILVGYGYGGLLCEQVINNNVKDFSMTNIMGLVLFGTPHFAPGLKQWVRIVLETIAQSESGVANKGVSIAAAGANIKKFFRRSVLSEDLEALKGPFKQISDVQESFFEKTTDSSWGSQIVSCFAVPPISNSENKLTILPEWSTVPYAVPVMIRKPYLGMTAFADETENGYQAISQLIRKWIEQAGTQGPGPDQEPKETGIEEEGDSEANIKKAGNEETGARE</sequence>
<accession>A0ACC2JS56</accession>
<protein>
    <submittedName>
        <fullName evidence="1">Uncharacterized protein</fullName>
    </submittedName>
</protein>
<evidence type="ECO:0000313" key="2">
    <source>
        <dbReference type="Proteomes" id="UP001153332"/>
    </source>
</evidence>
<name>A0ACC2JS56_9PEZI</name>
<gene>
    <name evidence="1" type="ORF">O1611_g3370</name>
</gene>
<reference evidence="1" key="1">
    <citation type="submission" date="2022-12" db="EMBL/GenBank/DDBJ databases">
        <title>Genome Sequence of Lasiodiplodia mahajangana.</title>
        <authorList>
            <person name="Buettner E."/>
        </authorList>
    </citation>
    <scope>NUCLEOTIDE SEQUENCE</scope>
    <source>
        <strain evidence="1">VT137</strain>
    </source>
</reference>
<dbReference type="Proteomes" id="UP001153332">
    <property type="component" value="Unassembled WGS sequence"/>
</dbReference>
<comment type="caution">
    <text evidence="1">The sequence shown here is derived from an EMBL/GenBank/DDBJ whole genome shotgun (WGS) entry which is preliminary data.</text>
</comment>
<evidence type="ECO:0000313" key="1">
    <source>
        <dbReference type="EMBL" id="KAJ8130261.1"/>
    </source>
</evidence>
<keyword evidence="2" id="KW-1185">Reference proteome</keyword>
<proteinExistence type="predicted"/>
<organism evidence="1 2">
    <name type="scientific">Lasiodiplodia mahajangana</name>
    <dbReference type="NCBI Taxonomy" id="1108764"/>
    <lineage>
        <taxon>Eukaryota</taxon>
        <taxon>Fungi</taxon>
        <taxon>Dikarya</taxon>
        <taxon>Ascomycota</taxon>
        <taxon>Pezizomycotina</taxon>
        <taxon>Dothideomycetes</taxon>
        <taxon>Dothideomycetes incertae sedis</taxon>
        <taxon>Botryosphaeriales</taxon>
        <taxon>Botryosphaeriaceae</taxon>
        <taxon>Lasiodiplodia</taxon>
    </lineage>
</organism>